<accession>A0A4Y6UK29</accession>
<dbReference type="KEGG" id="ssam:E3D00_07490"/>
<dbReference type="EMBL" id="CP038141">
    <property type="protein sequence ID" value="QDH17424.1"/>
    <property type="molecule type" value="Genomic_DNA"/>
</dbReference>
<proteinExistence type="predicted"/>
<reference evidence="1 2" key="1">
    <citation type="submission" date="2019-03" db="EMBL/GenBank/DDBJ databases">
        <title>The complete genome sequence of Swingsia samuiensis NBRC107927(T).</title>
        <authorList>
            <person name="Chua K.-O."/>
            <person name="Chan K.-G."/>
            <person name="See-Too W.-S."/>
        </authorList>
    </citation>
    <scope>NUCLEOTIDE SEQUENCE [LARGE SCALE GENOMIC DNA]</scope>
    <source>
        <strain evidence="1 2">AH83</strain>
    </source>
</reference>
<evidence type="ECO:0000313" key="1">
    <source>
        <dbReference type="EMBL" id="QDH17424.1"/>
    </source>
</evidence>
<dbReference type="AlphaFoldDB" id="A0A4Y6UK29"/>
<gene>
    <name evidence="1" type="ORF">E3D00_07490</name>
</gene>
<sequence length="51" mass="5879">MGRPKVESEEVRSRVQQPLLGQLDKWAEKHNIPRAEAVRRLIQKGLEASKD</sequence>
<evidence type="ECO:0000313" key="2">
    <source>
        <dbReference type="Proteomes" id="UP000316313"/>
    </source>
</evidence>
<keyword evidence="2" id="KW-1185">Reference proteome</keyword>
<dbReference type="RefSeq" id="WP_141461359.1">
    <property type="nucleotide sequence ID" value="NZ_CP038141.1"/>
</dbReference>
<organism evidence="1 2">
    <name type="scientific">Swingsia samuiensis</name>
    <dbReference type="NCBI Taxonomy" id="1293412"/>
    <lineage>
        <taxon>Bacteria</taxon>
        <taxon>Pseudomonadati</taxon>
        <taxon>Pseudomonadota</taxon>
        <taxon>Alphaproteobacteria</taxon>
        <taxon>Acetobacterales</taxon>
        <taxon>Acetobacteraceae</taxon>
        <taxon>Swingsia</taxon>
    </lineage>
</organism>
<name>A0A4Y6UK29_9PROT</name>
<dbReference type="Proteomes" id="UP000316313">
    <property type="component" value="Chromosome"/>
</dbReference>
<protein>
    <submittedName>
        <fullName evidence="1">CopG family transcriptional regulator</fullName>
    </submittedName>
</protein>
<dbReference type="OrthoDB" id="7279259at2"/>